<protein>
    <recommendedName>
        <fullName evidence="4">LVIVD repeat-containing protein</fullName>
    </recommendedName>
</protein>
<evidence type="ECO:0000313" key="3">
    <source>
        <dbReference type="Proteomes" id="UP000265614"/>
    </source>
</evidence>
<dbReference type="Pfam" id="PF08309">
    <property type="entry name" value="LVIVD"/>
    <property type="match status" value="1"/>
</dbReference>
<dbReference type="Proteomes" id="UP000265614">
    <property type="component" value="Unassembled WGS sequence"/>
</dbReference>
<reference evidence="2 3" key="1">
    <citation type="submission" date="2018-09" db="EMBL/GenBank/DDBJ databases">
        <title>YIM 75000 draft genome.</title>
        <authorList>
            <person name="Tang S."/>
            <person name="Feng Y."/>
        </authorList>
    </citation>
    <scope>NUCLEOTIDE SEQUENCE [LARGE SCALE GENOMIC DNA]</scope>
    <source>
        <strain evidence="2 3">YIM 75000</strain>
    </source>
</reference>
<sequence>MTRTNRAPGGRTRLGALVGAGTLVAGLATALVPATLATAAPDDCEQGQAVQRTADFLQRCLPGEAPAEGAAAKAEAKAAGVLPEGAQASKRMALLANIPKAGAFAQESSFNSDIAFQGDYAFIGNYDGFVIYDVKNPARPQRVTQVVCPGSQNDVSVMGDLLFLSTDSRRTDDSCQSGPAAPISTTDPTQVLTDYWEGIKVFDISDVKGPRYVAAVETDCGSHTHTLVPDKAGETAYLYVSSYSPSPQLADCQPPHDKISIVEVPLDDPASARVAAEPVLFPRGGNPGSGPTKQNPNGWSATTGCHDITAYPEKDIAAGACMGDGVLWDISDRLAPKVIDQVRDNKNFSFWHSATFNNAGTKVVFTDELGGGGAPTCNPQVGPNRGADGIYDIEGEGRDSELVFKSYYKIPRAQSDTENCVAHNGSLIPVEGRDIMVQAWYQGGISVFDFTDSENPVELAWFDRGALDDERLVLGGSWSAYWYNGKIISSDIQKGLDVLDVRHPLVNGAKSYRYEQEHFNPQSQPQY</sequence>
<evidence type="ECO:0000313" key="2">
    <source>
        <dbReference type="EMBL" id="RJK97734.1"/>
    </source>
</evidence>
<organism evidence="2 3">
    <name type="scientific">Vallicoccus soli</name>
    <dbReference type="NCBI Taxonomy" id="2339232"/>
    <lineage>
        <taxon>Bacteria</taxon>
        <taxon>Bacillati</taxon>
        <taxon>Actinomycetota</taxon>
        <taxon>Actinomycetes</taxon>
        <taxon>Motilibacterales</taxon>
        <taxon>Vallicoccaceae</taxon>
        <taxon>Vallicoccus</taxon>
    </lineage>
</organism>
<dbReference type="SUPFAM" id="SSF75011">
    <property type="entry name" value="3-carboxy-cis,cis-mucoante lactonizing enzyme"/>
    <property type="match status" value="1"/>
</dbReference>
<keyword evidence="1" id="KW-0732">Signal</keyword>
<dbReference type="EMBL" id="QZEZ01000001">
    <property type="protein sequence ID" value="RJK97734.1"/>
    <property type="molecule type" value="Genomic_DNA"/>
</dbReference>
<feature type="signal peptide" evidence="1">
    <location>
        <begin position="1"/>
        <end position="39"/>
    </location>
</feature>
<dbReference type="OrthoDB" id="4300819at2"/>
<gene>
    <name evidence="2" type="ORF">D5H78_01660</name>
</gene>
<dbReference type="InterPro" id="IPR013211">
    <property type="entry name" value="LVIVD"/>
</dbReference>
<proteinExistence type="predicted"/>
<evidence type="ECO:0008006" key="4">
    <source>
        <dbReference type="Google" id="ProtNLM"/>
    </source>
</evidence>
<feature type="chain" id="PRO_5017397955" description="LVIVD repeat-containing protein" evidence="1">
    <location>
        <begin position="40"/>
        <end position="527"/>
    </location>
</feature>
<keyword evidence="3" id="KW-1185">Reference proteome</keyword>
<name>A0A3A3Z2U0_9ACTN</name>
<comment type="caution">
    <text evidence="2">The sequence shown here is derived from an EMBL/GenBank/DDBJ whole genome shotgun (WGS) entry which is preliminary data.</text>
</comment>
<dbReference type="AlphaFoldDB" id="A0A3A3Z2U0"/>
<accession>A0A3A3Z2U0</accession>
<dbReference type="RefSeq" id="WP_119948660.1">
    <property type="nucleotide sequence ID" value="NZ_QZEZ01000001.1"/>
</dbReference>
<evidence type="ECO:0000256" key="1">
    <source>
        <dbReference type="SAM" id="SignalP"/>
    </source>
</evidence>